<dbReference type="STRING" id="1484053.SAMN05444274_1083"/>
<gene>
    <name evidence="8" type="ORF">SAMN05444274_1083</name>
</gene>
<reference evidence="8 9" key="1">
    <citation type="submission" date="2016-11" db="EMBL/GenBank/DDBJ databases">
        <authorList>
            <person name="Jaros S."/>
            <person name="Januszkiewicz K."/>
            <person name="Wedrychowicz H."/>
        </authorList>
    </citation>
    <scope>NUCLEOTIDE SEQUENCE [LARGE SCALE GENOMIC DNA]</scope>
    <source>
        <strain evidence="8 9">DSM 26910</strain>
    </source>
</reference>
<feature type="domain" description="SusD-like N-terminal" evidence="7">
    <location>
        <begin position="62"/>
        <end position="211"/>
    </location>
</feature>
<dbReference type="Proteomes" id="UP000184164">
    <property type="component" value="Unassembled WGS sequence"/>
</dbReference>
<feature type="domain" description="RagB/SusD" evidence="6">
    <location>
        <begin position="274"/>
        <end position="565"/>
    </location>
</feature>
<dbReference type="Pfam" id="PF07980">
    <property type="entry name" value="SusD_RagB"/>
    <property type="match status" value="1"/>
</dbReference>
<dbReference type="InterPro" id="IPR012944">
    <property type="entry name" value="SusD_RagB_dom"/>
</dbReference>
<dbReference type="InterPro" id="IPR033985">
    <property type="entry name" value="SusD-like_N"/>
</dbReference>
<sequence>MTNKIIIGFLGIFLLMSCAELDLNPLSEGSSENWYSDEVEINMALNDLYRTYLWDMETNFEMDRFTDDWSQRQATNPVRNGTVTSEWNTIENLWLSTYKGIARANKILNNLYKVEGEIPQEMFDQFTGEAMFVRAALYSRLVFYFGNVPFFTNDITIEEAFAMGRTDKDVILETVYQDFDEAIKKLPVSYKGTELSRATRGAALAFKARTALCFSDWEIVRDAAKACIDLGVYSLHPDFADYFLSKTKNSEETIFALPRLAELGSTWKTKNFIPRTAGGSAVAQPSWDLFSSFLCTDGLPIDESPLYDPREPFKNRDPRCAMTIVEFGTEFLGYVYDPHPDSKKVLNVATGGMVKNKDSRGVDRYASYNGLSLKKGVDEDWAGDTESDFDIIIMRYADVLLMYAEAKIELNEIDDLAINAINQVRARAYGVNVSDVQSYPAVAKESQAKMRTVLRMERRVELAWENRRYFDLIRWKIAGKALGTPIYGLLDVAELKDKVVDEGLWFFPGVPEIDENGIPDFEPMYENGLIKLLVERNFDESRQYLWPIPSKEIMINDNLKQNPGY</sequence>
<evidence type="ECO:0000256" key="4">
    <source>
        <dbReference type="ARBA" id="ARBA00023136"/>
    </source>
</evidence>
<dbReference type="PROSITE" id="PS51257">
    <property type="entry name" value="PROKAR_LIPOPROTEIN"/>
    <property type="match status" value="1"/>
</dbReference>
<accession>A0A1M5DXR5</accession>
<dbReference type="Pfam" id="PF14322">
    <property type="entry name" value="SusD-like_3"/>
    <property type="match status" value="1"/>
</dbReference>
<dbReference type="EMBL" id="FQUM01000008">
    <property type="protein sequence ID" value="SHF71735.1"/>
    <property type="molecule type" value="Genomic_DNA"/>
</dbReference>
<name>A0A1M5DXR5_9BACT</name>
<dbReference type="GO" id="GO:0009279">
    <property type="term" value="C:cell outer membrane"/>
    <property type="evidence" value="ECO:0007669"/>
    <property type="project" value="UniProtKB-SubCell"/>
</dbReference>
<evidence type="ECO:0000256" key="5">
    <source>
        <dbReference type="ARBA" id="ARBA00023237"/>
    </source>
</evidence>
<dbReference type="OrthoDB" id="1109873at2"/>
<keyword evidence="5" id="KW-0998">Cell outer membrane</keyword>
<comment type="subcellular location">
    <subcellularLocation>
        <location evidence="1">Cell outer membrane</location>
    </subcellularLocation>
</comment>
<comment type="similarity">
    <text evidence="2">Belongs to the SusD family.</text>
</comment>
<keyword evidence="4" id="KW-0472">Membrane</keyword>
<keyword evidence="9" id="KW-1185">Reference proteome</keyword>
<dbReference type="InterPro" id="IPR011990">
    <property type="entry name" value="TPR-like_helical_dom_sf"/>
</dbReference>
<keyword evidence="3" id="KW-0732">Signal</keyword>
<dbReference type="Gene3D" id="1.25.40.390">
    <property type="match status" value="1"/>
</dbReference>
<dbReference type="SUPFAM" id="SSF48452">
    <property type="entry name" value="TPR-like"/>
    <property type="match status" value="1"/>
</dbReference>
<protein>
    <submittedName>
        <fullName evidence="8">Starch-binding associating with outer membrane</fullName>
    </submittedName>
</protein>
<evidence type="ECO:0000256" key="3">
    <source>
        <dbReference type="ARBA" id="ARBA00022729"/>
    </source>
</evidence>
<dbReference type="RefSeq" id="WP_073002843.1">
    <property type="nucleotide sequence ID" value="NZ_FQUM01000008.1"/>
</dbReference>
<evidence type="ECO:0000256" key="2">
    <source>
        <dbReference type="ARBA" id="ARBA00006275"/>
    </source>
</evidence>
<evidence type="ECO:0000313" key="8">
    <source>
        <dbReference type="EMBL" id="SHF71735.1"/>
    </source>
</evidence>
<dbReference type="AlphaFoldDB" id="A0A1M5DXR5"/>
<evidence type="ECO:0000259" key="7">
    <source>
        <dbReference type="Pfam" id="PF14322"/>
    </source>
</evidence>
<evidence type="ECO:0000259" key="6">
    <source>
        <dbReference type="Pfam" id="PF07980"/>
    </source>
</evidence>
<evidence type="ECO:0000256" key="1">
    <source>
        <dbReference type="ARBA" id="ARBA00004442"/>
    </source>
</evidence>
<evidence type="ECO:0000313" key="9">
    <source>
        <dbReference type="Proteomes" id="UP000184164"/>
    </source>
</evidence>
<proteinExistence type="inferred from homology"/>
<organism evidence="8 9">
    <name type="scientific">Mariniphaga anaerophila</name>
    <dbReference type="NCBI Taxonomy" id="1484053"/>
    <lineage>
        <taxon>Bacteria</taxon>
        <taxon>Pseudomonadati</taxon>
        <taxon>Bacteroidota</taxon>
        <taxon>Bacteroidia</taxon>
        <taxon>Marinilabiliales</taxon>
        <taxon>Prolixibacteraceae</taxon>
        <taxon>Mariniphaga</taxon>
    </lineage>
</organism>